<dbReference type="NCBIfam" id="TIGR00229">
    <property type="entry name" value="sensory_box"/>
    <property type="match status" value="3"/>
</dbReference>
<keyword evidence="1" id="KW-1133">Transmembrane helix</keyword>
<dbReference type="NCBIfam" id="TIGR00254">
    <property type="entry name" value="GGDEF"/>
    <property type="match status" value="1"/>
</dbReference>
<dbReference type="GO" id="GO:0006355">
    <property type="term" value="P:regulation of DNA-templated transcription"/>
    <property type="evidence" value="ECO:0007669"/>
    <property type="project" value="InterPro"/>
</dbReference>
<dbReference type="InterPro" id="IPR043128">
    <property type="entry name" value="Rev_trsase/Diguanyl_cyclase"/>
</dbReference>
<evidence type="ECO:0000259" key="4">
    <source>
        <dbReference type="PROSITE" id="PS50883"/>
    </source>
</evidence>
<accession>Q0EWZ7</accession>
<dbReference type="InterPro" id="IPR000160">
    <property type="entry name" value="GGDEF_dom"/>
</dbReference>
<sequence length="1217" mass="137452">MNRRIRPGDGSGWVQHHFFVLLGVLFAALFWIGESLLHFYFFEPGNLSHDLFPTVYHEMWMRMFIVCMFLGFGFFTQRIDDARMRAEIRRGEEQFKALMDVSPEAIAVHQGGLWVYANDAAAKLFGGKQPEDIIGRQVMEFVHPDDHIVVQERMRQLFEGEALTPKLEERLLQPGGTSILAEVYALRTEFDGKPAVMVVARDIDERRRAELELQRSELRLKEAQRVAHLGSWELDLLENSLWWSDENYRIFGVEPGSVNTYDTFLATVHPDDKVYVDRAYTASVKNRTPYNIEHRLLLPDGLVKWVNERCETYYHDDGTPLRSAGTTLDITESRHSADVIRLSQERFATIFRQAPLGMALIDSLNGTIHELNPRFAEIAGRSVEEMKAVDWMSITHPEDVQADLDNMALMNAGRIPGFTMEKRYFRPDRSIVWVRMTIAPLRGEKGSSPQHLCMIEDITERKQADEALRESKDLLRSIIEHAPIRVFWKDAQSRYLGCNSAFAHDAGLTQPEELVGKSDFDMGWREQAELYRTDDHRVMASGEAKLGFEEPQTTPEGRHIWLRTSKVPLRSAAGELFGLLGIYEDITQRKEAELELLQANRALRTISACNSVLVHARDETNLLQEMCRVIVKTGGYLMAWVGIAEHDAGKSVRPVGQSGYEEGYLDSVNITWADTELGRGPTGTAIRTGKKVVNQDCLNNPKMAPWREQAIKRGYQSSIALPLAISKAEMAVLTIYAAEPDAFNLDEVALLEELASDLAYGIGALRTRVAHKEAEDRLDFMAHHDALTGMPNRILLHDRFEQVAATARRRGSNVAMLFLNLDDFHLVNDVLGRSLADHMLVQVVERLHGCIRESDTISREGGDEFIILLGDVGDLAAIEIIVQKILDAFSEPFTVDDHIVSVTSSIGISIFPNDGRDFNRLISQSEAALQKAKAAGKDTYNFFTEQMNINALEHMQLQGQLRHAIINQEFRIYYQPQIDTLNERMIGAEALVRWQHPQHGLVPPLKFIPLAERSGLIIPLGEWVLNEACRQAQVWRKRNRMPSMVMAVNLSAVQFKRGNIVETVIQALERSGLPAENLELELTESILLDDVEVVMETLHRLKDIGIKLSIDDFGTGYSSLSYLKRLAVDKLKIDQSFVRDMVVDPEDAAIVSAIIQLGHTLQLTVIAEGVETRAQLQLLKSLECNEVQGYLFSRPIPAEDFSGLFEQAGESGMNDKA</sequence>
<dbReference type="InterPro" id="IPR035965">
    <property type="entry name" value="PAS-like_dom_sf"/>
</dbReference>
<dbReference type="SUPFAM" id="SSF55073">
    <property type="entry name" value="Nucleotide cyclase"/>
    <property type="match status" value="1"/>
</dbReference>
<dbReference type="InterPro" id="IPR035919">
    <property type="entry name" value="EAL_sf"/>
</dbReference>
<dbReference type="SMART" id="SM00086">
    <property type="entry name" value="PAC"/>
    <property type="match status" value="4"/>
</dbReference>
<dbReference type="InterPro" id="IPR052155">
    <property type="entry name" value="Biofilm_reg_signaling"/>
</dbReference>
<dbReference type="SMART" id="SM00091">
    <property type="entry name" value="PAS"/>
    <property type="match status" value="4"/>
</dbReference>
<feature type="domain" description="GGDEF" evidence="5">
    <location>
        <begin position="812"/>
        <end position="945"/>
    </location>
</feature>
<dbReference type="SMART" id="SM00052">
    <property type="entry name" value="EAL"/>
    <property type="match status" value="1"/>
</dbReference>
<dbReference type="PROSITE" id="PS50112">
    <property type="entry name" value="PAS"/>
    <property type="match status" value="2"/>
</dbReference>
<dbReference type="PROSITE" id="PS50883">
    <property type="entry name" value="EAL"/>
    <property type="match status" value="1"/>
</dbReference>
<feature type="domain" description="PAC" evidence="3">
    <location>
        <begin position="290"/>
        <end position="342"/>
    </location>
</feature>
<dbReference type="PANTHER" id="PTHR44757">
    <property type="entry name" value="DIGUANYLATE CYCLASE DGCP"/>
    <property type="match status" value="1"/>
</dbReference>
<keyword evidence="7" id="KW-1185">Reference proteome</keyword>
<dbReference type="InterPro" id="IPR000700">
    <property type="entry name" value="PAS-assoc_C"/>
</dbReference>
<dbReference type="Pfam" id="PF08448">
    <property type="entry name" value="PAS_4"/>
    <property type="match status" value="1"/>
</dbReference>
<dbReference type="InterPro" id="IPR029016">
    <property type="entry name" value="GAF-like_dom_sf"/>
</dbReference>
<dbReference type="Pfam" id="PF13185">
    <property type="entry name" value="GAF_2"/>
    <property type="match status" value="1"/>
</dbReference>
<dbReference type="InterPro" id="IPR029787">
    <property type="entry name" value="Nucleotide_cyclase"/>
</dbReference>
<dbReference type="Pfam" id="PF00563">
    <property type="entry name" value="EAL"/>
    <property type="match status" value="1"/>
</dbReference>
<dbReference type="PANTHER" id="PTHR44757:SF2">
    <property type="entry name" value="BIOFILM ARCHITECTURE MAINTENANCE PROTEIN MBAA"/>
    <property type="match status" value="1"/>
</dbReference>
<gene>
    <name evidence="6" type="ORF">SPV1_10019</name>
</gene>
<dbReference type="InterPro" id="IPR000014">
    <property type="entry name" value="PAS"/>
</dbReference>
<dbReference type="PROSITE" id="PS50113">
    <property type="entry name" value="PAC"/>
    <property type="match status" value="4"/>
</dbReference>
<dbReference type="FunFam" id="3.20.20.450:FF:000001">
    <property type="entry name" value="Cyclic di-GMP phosphodiesterase yahA"/>
    <property type="match status" value="1"/>
</dbReference>
<protein>
    <submittedName>
        <fullName evidence="6">Uncharacterized protein</fullName>
    </submittedName>
</protein>
<dbReference type="Pfam" id="PF00990">
    <property type="entry name" value="GGDEF"/>
    <property type="match status" value="1"/>
</dbReference>
<name>Q0EWZ7_9PROT</name>
<evidence type="ECO:0000259" key="2">
    <source>
        <dbReference type="PROSITE" id="PS50112"/>
    </source>
</evidence>
<dbReference type="Gene3D" id="3.30.450.40">
    <property type="match status" value="1"/>
</dbReference>
<dbReference type="HOGENOM" id="CLU_000445_41_1_0"/>
<reference evidence="6 7" key="1">
    <citation type="submission" date="2006-09" db="EMBL/GenBank/DDBJ databases">
        <authorList>
            <person name="Emerson D."/>
            <person name="Ferriera S."/>
            <person name="Johnson J."/>
            <person name="Kravitz S."/>
            <person name="Halpern A."/>
            <person name="Remington K."/>
            <person name="Beeson K."/>
            <person name="Tran B."/>
            <person name="Rogers Y.-H."/>
            <person name="Friedman R."/>
            <person name="Venter J.C."/>
        </authorList>
    </citation>
    <scope>NUCLEOTIDE SEQUENCE [LARGE SCALE GENOMIC DNA]</scope>
    <source>
        <strain evidence="6 7">PV-1</strain>
    </source>
</reference>
<organism evidence="6 7">
    <name type="scientific">Mariprofundus ferrooxydans PV-1</name>
    <dbReference type="NCBI Taxonomy" id="314345"/>
    <lineage>
        <taxon>Bacteria</taxon>
        <taxon>Pseudomonadati</taxon>
        <taxon>Pseudomonadota</taxon>
        <taxon>Candidatius Mariprofundia</taxon>
        <taxon>Mariprofundales</taxon>
        <taxon>Mariprofundaceae</taxon>
        <taxon>Mariprofundus</taxon>
    </lineage>
</organism>
<dbReference type="SUPFAM" id="SSF55785">
    <property type="entry name" value="PYP-like sensor domain (PAS domain)"/>
    <property type="match status" value="4"/>
</dbReference>
<evidence type="ECO:0000256" key="1">
    <source>
        <dbReference type="SAM" id="Phobius"/>
    </source>
</evidence>
<dbReference type="SUPFAM" id="SSF141868">
    <property type="entry name" value="EAL domain-like"/>
    <property type="match status" value="1"/>
</dbReference>
<evidence type="ECO:0000259" key="5">
    <source>
        <dbReference type="PROSITE" id="PS50887"/>
    </source>
</evidence>
<dbReference type="OrthoDB" id="5293040at2"/>
<keyword evidence="1" id="KW-0812">Transmembrane</keyword>
<dbReference type="eggNOG" id="COG5001">
    <property type="taxonomic scope" value="Bacteria"/>
</dbReference>
<feature type="domain" description="PAC" evidence="3">
    <location>
        <begin position="165"/>
        <end position="215"/>
    </location>
</feature>
<dbReference type="Gene3D" id="3.30.450.20">
    <property type="entry name" value="PAS domain"/>
    <property type="match status" value="4"/>
</dbReference>
<dbReference type="Gene3D" id="2.10.70.100">
    <property type="match status" value="1"/>
</dbReference>
<dbReference type="InterPro" id="IPR001633">
    <property type="entry name" value="EAL_dom"/>
</dbReference>
<evidence type="ECO:0000313" key="7">
    <source>
        <dbReference type="Proteomes" id="UP000005297"/>
    </source>
</evidence>
<dbReference type="CDD" id="cd01948">
    <property type="entry name" value="EAL"/>
    <property type="match status" value="1"/>
</dbReference>
<feature type="transmembrane region" description="Helical" evidence="1">
    <location>
        <begin position="20"/>
        <end position="39"/>
    </location>
</feature>
<dbReference type="Pfam" id="PF08447">
    <property type="entry name" value="PAS_3"/>
    <property type="match status" value="2"/>
</dbReference>
<dbReference type="Gene3D" id="3.20.20.450">
    <property type="entry name" value="EAL domain"/>
    <property type="match status" value="1"/>
</dbReference>
<dbReference type="Proteomes" id="UP000005297">
    <property type="component" value="Unassembled WGS sequence"/>
</dbReference>
<dbReference type="SUPFAM" id="SSF55781">
    <property type="entry name" value="GAF domain-like"/>
    <property type="match status" value="1"/>
</dbReference>
<dbReference type="CDD" id="cd01949">
    <property type="entry name" value="GGDEF"/>
    <property type="match status" value="1"/>
</dbReference>
<dbReference type="FunCoup" id="Q0EWZ7">
    <property type="interactions" value="2"/>
</dbReference>
<dbReference type="PROSITE" id="PS50887">
    <property type="entry name" value="GGDEF"/>
    <property type="match status" value="1"/>
</dbReference>
<dbReference type="AlphaFoldDB" id="Q0EWZ7"/>
<dbReference type="Gene3D" id="3.30.70.270">
    <property type="match status" value="1"/>
</dbReference>
<dbReference type="STRING" id="314344.AL013_07175"/>
<dbReference type="Pfam" id="PF00989">
    <property type="entry name" value="PAS"/>
    <property type="match status" value="1"/>
</dbReference>
<dbReference type="EMBL" id="AATS01000017">
    <property type="protein sequence ID" value="EAU53760.1"/>
    <property type="molecule type" value="Genomic_DNA"/>
</dbReference>
<keyword evidence="1" id="KW-0472">Membrane</keyword>
<dbReference type="InParanoid" id="Q0EWZ7"/>
<evidence type="ECO:0000259" key="3">
    <source>
        <dbReference type="PROSITE" id="PS50113"/>
    </source>
</evidence>
<dbReference type="InterPro" id="IPR001610">
    <property type="entry name" value="PAC"/>
</dbReference>
<feature type="domain" description="EAL" evidence="4">
    <location>
        <begin position="954"/>
        <end position="1209"/>
    </location>
</feature>
<feature type="domain" description="PAS" evidence="2">
    <location>
        <begin position="91"/>
        <end position="161"/>
    </location>
</feature>
<feature type="domain" description="PAS" evidence="2">
    <location>
        <begin position="343"/>
        <end position="399"/>
    </location>
</feature>
<dbReference type="InterPro" id="IPR013655">
    <property type="entry name" value="PAS_fold_3"/>
</dbReference>
<proteinExistence type="predicted"/>
<dbReference type="CDD" id="cd00130">
    <property type="entry name" value="PAS"/>
    <property type="match status" value="3"/>
</dbReference>
<dbReference type="SMART" id="SM00267">
    <property type="entry name" value="GGDEF"/>
    <property type="match status" value="1"/>
</dbReference>
<evidence type="ECO:0000313" key="6">
    <source>
        <dbReference type="EMBL" id="EAU53760.1"/>
    </source>
</evidence>
<dbReference type="InterPro" id="IPR013767">
    <property type="entry name" value="PAS_fold"/>
</dbReference>
<comment type="caution">
    <text evidence="6">The sequence shown here is derived from an EMBL/GenBank/DDBJ whole genome shotgun (WGS) entry which is preliminary data.</text>
</comment>
<feature type="domain" description="PAC" evidence="3">
    <location>
        <begin position="418"/>
        <end position="470"/>
    </location>
</feature>
<dbReference type="InterPro" id="IPR013656">
    <property type="entry name" value="PAS_4"/>
</dbReference>
<dbReference type="InterPro" id="IPR003018">
    <property type="entry name" value="GAF"/>
</dbReference>
<feature type="domain" description="PAC" evidence="3">
    <location>
        <begin position="546"/>
        <end position="598"/>
    </location>
</feature>